<gene>
    <name evidence="1" type="ORF">F7R21_19900</name>
</gene>
<dbReference type="Proteomes" id="UP000430232">
    <property type="component" value="Unassembled WGS sequence"/>
</dbReference>
<sequence>MKFISSKFAIIEKSGRRDTHGWRVGQPMRHAEPAGFRDRRVAHATPRALLIVSANRLMERSYRLAAFACRIDTSCAARRSAGAWRRWIAIRRIARGAAARVHRRHRAAA</sequence>
<dbReference type="AlphaFoldDB" id="A0A6H9SX53"/>
<proteinExistence type="predicted"/>
<evidence type="ECO:0000313" key="2">
    <source>
        <dbReference type="Proteomes" id="UP000430232"/>
    </source>
</evidence>
<comment type="caution">
    <text evidence="1">The sequence shown here is derived from an EMBL/GenBank/DDBJ whole genome shotgun (WGS) entry which is preliminary data.</text>
</comment>
<name>A0A6H9SX53_9BURK</name>
<accession>A0A6H9SX53</accession>
<keyword evidence="2" id="KW-1185">Reference proteome</keyword>
<organism evidence="1 2">
    <name type="scientific">Burkholderia latens</name>
    <dbReference type="NCBI Taxonomy" id="488446"/>
    <lineage>
        <taxon>Bacteria</taxon>
        <taxon>Pseudomonadati</taxon>
        <taxon>Pseudomonadota</taxon>
        <taxon>Betaproteobacteria</taxon>
        <taxon>Burkholderiales</taxon>
        <taxon>Burkholderiaceae</taxon>
        <taxon>Burkholderia</taxon>
        <taxon>Burkholderia cepacia complex</taxon>
    </lineage>
</organism>
<dbReference type="EMBL" id="VZOJ01000057">
    <property type="protein sequence ID" value="KAB0638388.1"/>
    <property type="molecule type" value="Genomic_DNA"/>
</dbReference>
<reference evidence="1 2" key="1">
    <citation type="submission" date="2019-09" db="EMBL/GenBank/DDBJ databases">
        <title>Draft genome sequences of 48 bacterial type strains from the CCUG.</title>
        <authorList>
            <person name="Tunovic T."/>
            <person name="Pineiro-Iglesias B."/>
            <person name="Unosson C."/>
            <person name="Inganas E."/>
            <person name="Ohlen M."/>
            <person name="Cardew S."/>
            <person name="Jensie-Markopoulos S."/>
            <person name="Salva-Serra F."/>
            <person name="Jaen-Luchoro D."/>
            <person name="Karlsson R."/>
            <person name="Svensson-Stadler L."/>
            <person name="Chun J."/>
            <person name="Moore E."/>
        </authorList>
    </citation>
    <scope>NUCLEOTIDE SEQUENCE [LARGE SCALE GENOMIC DNA]</scope>
    <source>
        <strain evidence="1 2">CCUG 54555</strain>
    </source>
</reference>
<protein>
    <submittedName>
        <fullName evidence="1">Uncharacterized protein</fullName>
    </submittedName>
</protein>
<evidence type="ECO:0000313" key="1">
    <source>
        <dbReference type="EMBL" id="KAB0638388.1"/>
    </source>
</evidence>